<organism evidence="2 3">
    <name type="scientific">Mesorhabditis spiculigera</name>
    <dbReference type="NCBI Taxonomy" id="96644"/>
    <lineage>
        <taxon>Eukaryota</taxon>
        <taxon>Metazoa</taxon>
        <taxon>Ecdysozoa</taxon>
        <taxon>Nematoda</taxon>
        <taxon>Chromadorea</taxon>
        <taxon>Rhabditida</taxon>
        <taxon>Rhabditina</taxon>
        <taxon>Rhabditomorpha</taxon>
        <taxon>Rhabditoidea</taxon>
        <taxon>Rhabditidae</taxon>
        <taxon>Mesorhabditinae</taxon>
        <taxon>Mesorhabditis</taxon>
    </lineage>
</organism>
<comment type="caution">
    <text evidence="2">The sequence shown here is derived from an EMBL/GenBank/DDBJ whole genome shotgun (WGS) entry which is preliminary data.</text>
</comment>
<feature type="non-terminal residue" evidence="2">
    <location>
        <position position="245"/>
    </location>
</feature>
<feature type="signal peptide" evidence="1">
    <location>
        <begin position="1"/>
        <end position="17"/>
    </location>
</feature>
<dbReference type="EMBL" id="CATQJA010002028">
    <property type="protein sequence ID" value="CAJ0569428.1"/>
    <property type="molecule type" value="Genomic_DNA"/>
</dbReference>
<proteinExistence type="predicted"/>
<sequence length="245" mass="27873">MRVAIGWCLVFAGLIGAENLELDLANILSPFDLDAELAAFSNECLTDDDLVGLWDHKLKAFAARALGSYLPLAAAETIGLQELRSALNMSSIPPWTYYRDYYNYQGQELVERNAQRERELAAAKTLEEYFELRDPSSHRVSLDSTFLVETSMPPAVAYMDTRFPVIRRIFRHKMEEVVPPAGTPLDRPTIDRAITEFEAISRRVDKAIDKLVLFPTHKCYNQIHAEEAAAARKRKMVENSKLMKY</sequence>
<reference evidence="2" key="1">
    <citation type="submission" date="2023-06" db="EMBL/GenBank/DDBJ databases">
        <authorList>
            <person name="Delattre M."/>
        </authorList>
    </citation>
    <scope>NUCLEOTIDE SEQUENCE</scope>
    <source>
        <strain evidence="2">AF72</strain>
    </source>
</reference>
<keyword evidence="3" id="KW-1185">Reference proteome</keyword>
<gene>
    <name evidence="2" type="ORF">MSPICULIGERA_LOCUS7908</name>
</gene>
<keyword evidence="1" id="KW-0732">Signal</keyword>
<dbReference type="Proteomes" id="UP001177023">
    <property type="component" value="Unassembled WGS sequence"/>
</dbReference>
<evidence type="ECO:0000256" key="1">
    <source>
        <dbReference type="SAM" id="SignalP"/>
    </source>
</evidence>
<feature type="chain" id="PRO_5041227854" evidence="1">
    <location>
        <begin position="18"/>
        <end position="245"/>
    </location>
</feature>
<accession>A0AA36CIH4</accession>
<dbReference type="AlphaFoldDB" id="A0AA36CIH4"/>
<name>A0AA36CIH4_9BILA</name>
<evidence type="ECO:0000313" key="2">
    <source>
        <dbReference type="EMBL" id="CAJ0569428.1"/>
    </source>
</evidence>
<protein>
    <submittedName>
        <fullName evidence="2">Uncharacterized protein</fullName>
    </submittedName>
</protein>
<evidence type="ECO:0000313" key="3">
    <source>
        <dbReference type="Proteomes" id="UP001177023"/>
    </source>
</evidence>